<dbReference type="EMBL" id="KZ664383">
    <property type="protein sequence ID" value="PPS05825.1"/>
    <property type="molecule type" value="Genomic_DNA"/>
</dbReference>
<gene>
    <name evidence="1" type="ORF">GOBAR_AA14814</name>
</gene>
<dbReference type="AlphaFoldDB" id="A0A2P5XR46"/>
<proteinExistence type="predicted"/>
<name>A0A2P5XR46_GOSBA</name>
<dbReference type="Proteomes" id="UP000239757">
    <property type="component" value="Unassembled WGS sequence"/>
</dbReference>
<evidence type="ECO:0000313" key="2">
    <source>
        <dbReference type="Proteomes" id="UP000239757"/>
    </source>
</evidence>
<sequence>MVGEVALCPLTGCGSSGNVEMLRFFKVLNLTQWEQYNKSLTWHKGFVEVHDPGCMRVNHPQNQTVEFPLQVDHSWFISVAAIITDQIMLWYTYEDTNNGRTAIQWQYQPLMEDIILLQRDIQLIGDQSRGIFYG</sequence>
<organism evidence="1 2">
    <name type="scientific">Gossypium barbadense</name>
    <name type="common">Sea Island cotton</name>
    <name type="synonym">Hibiscus barbadensis</name>
    <dbReference type="NCBI Taxonomy" id="3634"/>
    <lineage>
        <taxon>Eukaryota</taxon>
        <taxon>Viridiplantae</taxon>
        <taxon>Streptophyta</taxon>
        <taxon>Embryophyta</taxon>
        <taxon>Tracheophyta</taxon>
        <taxon>Spermatophyta</taxon>
        <taxon>Magnoliopsida</taxon>
        <taxon>eudicotyledons</taxon>
        <taxon>Gunneridae</taxon>
        <taxon>Pentapetalae</taxon>
        <taxon>rosids</taxon>
        <taxon>malvids</taxon>
        <taxon>Malvales</taxon>
        <taxon>Malvaceae</taxon>
        <taxon>Malvoideae</taxon>
        <taxon>Gossypium</taxon>
    </lineage>
</organism>
<evidence type="ECO:0000313" key="1">
    <source>
        <dbReference type="EMBL" id="PPS05825.1"/>
    </source>
</evidence>
<protein>
    <submittedName>
        <fullName evidence="1">Uncharacterized protein</fullName>
    </submittedName>
</protein>
<accession>A0A2P5XR46</accession>
<reference evidence="1 2" key="1">
    <citation type="submission" date="2015-01" db="EMBL/GenBank/DDBJ databases">
        <title>Genome of allotetraploid Gossypium barbadense reveals genomic plasticity and fiber elongation in cotton evolution.</title>
        <authorList>
            <person name="Chen X."/>
            <person name="Liu X."/>
            <person name="Zhao B."/>
            <person name="Zheng H."/>
            <person name="Hu Y."/>
            <person name="Lu G."/>
            <person name="Yang C."/>
            <person name="Chen J."/>
            <person name="Shan C."/>
            <person name="Zhang L."/>
            <person name="Zhou Y."/>
            <person name="Wang L."/>
            <person name="Guo W."/>
            <person name="Bai Y."/>
            <person name="Ruan J."/>
            <person name="Shangguan X."/>
            <person name="Mao Y."/>
            <person name="Jiang J."/>
            <person name="Zhu Y."/>
            <person name="Lei J."/>
            <person name="Kang H."/>
            <person name="Chen S."/>
            <person name="He X."/>
            <person name="Wang R."/>
            <person name="Wang Y."/>
            <person name="Chen J."/>
            <person name="Wang L."/>
            <person name="Yu S."/>
            <person name="Wang B."/>
            <person name="Wei J."/>
            <person name="Song S."/>
            <person name="Lu X."/>
            <person name="Gao Z."/>
            <person name="Gu W."/>
            <person name="Deng X."/>
            <person name="Ma D."/>
            <person name="Wang S."/>
            <person name="Liang W."/>
            <person name="Fang L."/>
            <person name="Cai C."/>
            <person name="Zhu X."/>
            <person name="Zhou B."/>
            <person name="Zhang Y."/>
            <person name="Chen Z."/>
            <person name="Xu S."/>
            <person name="Zhu R."/>
            <person name="Wang S."/>
            <person name="Zhang T."/>
            <person name="Zhao G."/>
        </authorList>
    </citation>
    <scope>NUCLEOTIDE SEQUENCE [LARGE SCALE GENOMIC DNA]</scope>
    <source>
        <strain evidence="2">cv. Xinhai21</strain>
        <tissue evidence="1">Leaf</tissue>
    </source>
</reference>